<dbReference type="Gene3D" id="3.90.550.10">
    <property type="entry name" value="Spore Coat Polysaccharide Biosynthesis Protein SpsA, Chain A"/>
    <property type="match status" value="1"/>
</dbReference>
<sequence>MSNESSGQGRVQPSSVNFWPTFTFFSIVVVISSVGSYLMADYLWRLGWTFSSTLLWILFTTLFAYLSFGFTHAAVGFTLRRMKSKFTWMPSAIRDSDDEIEIRDTTRAAIIIPIYNEPVERVFSGIRAIFDSVNKEEHGERFDFFILSDSNKPEQWVAEEAAWVKLCRECKAQERIFYRRRSNNAGKKSGNVADFCRTWGTRYRYMVVLDADSIMTGKCLVEMLKRMESNPQVGIIQTVPSLVNGESLYGRMQQFAHQLYAPVFMEGLAFWQSNGGNCWGHNTIIRLRPFMEYCDLPELPGRKPFGGHILSHDFVEAGLMRRAGWDVWLAHDLDGSYEEGPQGIVESAQRDQRWCQGNMQHGMLLLAKGLRGKTRVHLANGILCYLSSLLWLLFMMVSFWRVYDSGINSMYIPAANPAGIMLLSITLFLLFTPKLLCLFDLAFDNERKDGFGGWFNACTSTIMETLMSALIAPIMMMFFSRFVIGNIIGKTVGWSAQRRGAQGTNWYEALSAHGLQSLIGILAGLAAGFTSPVLFWWLFPVLLGLWLSIPISVLTSRLELGMEAKREGLFMVPTEFSPPKELTDTLNYTASEEKKFRWITAAVLDPFLNAVHISLLRKNHYRMQRGSKVYGSLPDSPKDDLEITAKRKLLANRLLLEGPASLDTAETLEVLSDIDSMLWLHRESWLRPDARLGPWWRRSIREVSAAI</sequence>
<dbReference type="CDD" id="cd04191">
    <property type="entry name" value="Glucan_BSP_MdoH"/>
    <property type="match status" value="1"/>
</dbReference>
<evidence type="ECO:0000256" key="2">
    <source>
        <dbReference type="ARBA" id="ARBA00005001"/>
    </source>
</evidence>
<dbReference type="EMBL" id="BAABRL010000006">
    <property type="protein sequence ID" value="GAA5496102.1"/>
    <property type="molecule type" value="Genomic_DNA"/>
</dbReference>
<feature type="domain" description="Glycosyltransferase 2-like" evidence="13">
    <location>
        <begin position="207"/>
        <end position="402"/>
    </location>
</feature>
<evidence type="ECO:0000256" key="5">
    <source>
        <dbReference type="ARBA" id="ARBA00022475"/>
    </source>
</evidence>
<evidence type="ECO:0000256" key="1">
    <source>
        <dbReference type="ARBA" id="ARBA00004429"/>
    </source>
</evidence>
<comment type="pathway">
    <text evidence="2">Glycan metabolism; osmoregulated periplasmic glucan (OPG) biosynthesis.</text>
</comment>
<evidence type="ECO:0000313" key="15">
    <source>
        <dbReference type="Proteomes" id="UP001424741"/>
    </source>
</evidence>
<evidence type="ECO:0000256" key="3">
    <source>
        <dbReference type="ARBA" id="ARBA00009337"/>
    </source>
</evidence>
<keyword evidence="7" id="KW-0328">Glycosyltransferase</keyword>
<dbReference type="NCBIfam" id="NF003962">
    <property type="entry name" value="PRK05454.2-5"/>
    <property type="match status" value="1"/>
</dbReference>
<keyword evidence="5" id="KW-1003">Cell membrane</keyword>
<evidence type="ECO:0000256" key="11">
    <source>
        <dbReference type="ARBA" id="ARBA00023136"/>
    </source>
</evidence>
<keyword evidence="6" id="KW-0997">Cell inner membrane</keyword>
<keyword evidence="15" id="KW-1185">Reference proteome</keyword>
<accession>A0ABP9V651</accession>
<dbReference type="RefSeq" id="WP_346188829.1">
    <property type="nucleotide sequence ID" value="NZ_BAABRL010000006.1"/>
</dbReference>
<feature type="transmembrane region" description="Helical" evidence="12">
    <location>
        <begin position="56"/>
        <end position="79"/>
    </location>
</feature>
<dbReference type="Pfam" id="PF13632">
    <property type="entry name" value="Glyco_trans_2_3"/>
    <property type="match status" value="1"/>
</dbReference>
<dbReference type="InterPro" id="IPR050321">
    <property type="entry name" value="Glycosyltr_2/OpgH_subfam"/>
</dbReference>
<comment type="subcellular location">
    <subcellularLocation>
        <location evidence="1">Cell inner membrane</location>
        <topology evidence="1">Multi-pass membrane protein</topology>
    </subcellularLocation>
</comment>
<comment type="caution">
    <text evidence="14">The sequence shown here is derived from an EMBL/GenBank/DDBJ whole genome shotgun (WGS) entry which is preliminary data.</text>
</comment>
<evidence type="ECO:0000256" key="9">
    <source>
        <dbReference type="ARBA" id="ARBA00022692"/>
    </source>
</evidence>
<dbReference type="PANTHER" id="PTHR43867">
    <property type="entry name" value="CELLULOSE SYNTHASE CATALYTIC SUBUNIT A [UDP-FORMING]"/>
    <property type="match status" value="1"/>
</dbReference>
<evidence type="ECO:0000256" key="12">
    <source>
        <dbReference type="SAM" id="Phobius"/>
    </source>
</evidence>
<proteinExistence type="inferred from homology"/>
<dbReference type="InterPro" id="IPR001173">
    <property type="entry name" value="Glyco_trans_2-like"/>
</dbReference>
<name>A0ABP9V651_9BACT</name>
<evidence type="ECO:0000259" key="13">
    <source>
        <dbReference type="Pfam" id="PF13632"/>
    </source>
</evidence>
<organism evidence="14 15">
    <name type="scientific">Rubritalea halochordaticola</name>
    <dbReference type="NCBI Taxonomy" id="714537"/>
    <lineage>
        <taxon>Bacteria</taxon>
        <taxon>Pseudomonadati</taxon>
        <taxon>Verrucomicrobiota</taxon>
        <taxon>Verrucomicrobiia</taxon>
        <taxon>Verrucomicrobiales</taxon>
        <taxon>Rubritaleaceae</taxon>
        <taxon>Rubritalea</taxon>
    </lineage>
</organism>
<feature type="transmembrane region" description="Helical" evidence="12">
    <location>
        <begin position="420"/>
        <end position="439"/>
    </location>
</feature>
<keyword evidence="11 12" id="KW-0472">Membrane</keyword>
<evidence type="ECO:0000256" key="4">
    <source>
        <dbReference type="ARBA" id="ARBA00020585"/>
    </source>
</evidence>
<gene>
    <name evidence="14" type="primary">opgH</name>
    <name evidence="14" type="ORF">Rhal01_02283</name>
</gene>
<comment type="similarity">
    <text evidence="3">Belongs to the glycosyltransferase 2 family. OpgH subfamily.</text>
</comment>
<evidence type="ECO:0000256" key="6">
    <source>
        <dbReference type="ARBA" id="ARBA00022519"/>
    </source>
</evidence>
<keyword evidence="10 12" id="KW-1133">Transmembrane helix</keyword>
<keyword evidence="8" id="KW-0808">Transferase</keyword>
<feature type="transmembrane region" description="Helical" evidence="12">
    <location>
        <begin position="535"/>
        <end position="556"/>
    </location>
</feature>
<keyword evidence="9 12" id="KW-0812">Transmembrane</keyword>
<evidence type="ECO:0000313" key="14">
    <source>
        <dbReference type="EMBL" id="GAA5496102.1"/>
    </source>
</evidence>
<dbReference type="SUPFAM" id="SSF53448">
    <property type="entry name" value="Nucleotide-diphospho-sugar transferases"/>
    <property type="match status" value="1"/>
</dbReference>
<dbReference type="Proteomes" id="UP001424741">
    <property type="component" value="Unassembled WGS sequence"/>
</dbReference>
<dbReference type="NCBIfam" id="NF003958">
    <property type="entry name" value="PRK05454.2-1"/>
    <property type="match status" value="1"/>
</dbReference>
<dbReference type="PANTHER" id="PTHR43867:SF5">
    <property type="entry name" value="GLUCANS BIOSYNTHESIS GLUCOSYLTRANSFERASE H"/>
    <property type="match status" value="1"/>
</dbReference>
<feature type="transmembrane region" description="Helical" evidence="12">
    <location>
        <begin position="378"/>
        <end position="400"/>
    </location>
</feature>
<evidence type="ECO:0000256" key="8">
    <source>
        <dbReference type="ARBA" id="ARBA00022679"/>
    </source>
</evidence>
<reference evidence="14 15" key="1">
    <citation type="submission" date="2024-02" db="EMBL/GenBank/DDBJ databases">
        <title>Rubritalea halochordaticola NBRC 107102.</title>
        <authorList>
            <person name="Ichikawa N."/>
            <person name="Katano-Makiyama Y."/>
            <person name="Hidaka K."/>
        </authorList>
    </citation>
    <scope>NUCLEOTIDE SEQUENCE [LARGE SCALE GENOMIC DNA]</scope>
    <source>
        <strain evidence="14 15">NBRC 107102</strain>
    </source>
</reference>
<dbReference type="InterPro" id="IPR029044">
    <property type="entry name" value="Nucleotide-diphossugar_trans"/>
</dbReference>
<feature type="transmembrane region" description="Helical" evidence="12">
    <location>
        <begin position="451"/>
        <end position="472"/>
    </location>
</feature>
<protein>
    <recommendedName>
        <fullName evidence="4">Glucans biosynthesis glucosyltransferase H</fullName>
    </recommendedName>
</protein>
<feature type="transmembrane region" description="Helical" evidence="12">
    <location>
        <begin position="21"/>
        <end position="44"/>
    </location>
</feature>
<evidence type="ECO:0000256" key="7">
    <source>
        <dbReference type="ARBA" id="ARBA00022676"/>
    </source>
</evidence>
<evidence type="ECO:0000256" key="10">
    <source>
        <dbReference type="ARBA" id="ARBA00022989"/>
    </source>
</evidence>